<proteinExistence type="predicted"/>
<gene>
    <name evidence="1" type="ORF">PGIGA_G00212050</name>
</gene>
<organism evidence="1 2">
    <name type="scientific">Pangasianodon gigas</name>
    <name type="common">Mekong giant catfish</name>
    <name type="synonym">Pangasius gigas</name>
    <dbReference type="NCBI Taxonomy" id="30993"/>
    <lineage>
        <taxon>Eukaryota</taxon>
        <taxon>Metazoa</taxon>
        <taxon>Chordata</taxon>
        <taxon>Craniata</taxon>
        <taxon>Vertebrata</taxon>
        <taxon>Euteleostomi</taxon>
        <taxon>Actinopterygii</taxon>
        <taxon>Neopterygii</taxon>
        <taxon>Teleostei</taxon>
        <taxon>Ostariophysi</taxon>
        <taxon>Siluriformes</taxon>
        <taxon>Pangasiidae</taxon>
        <taxon>Pangasianodon</taxon>
    </lineage>
</organism>
<name>A0ACC5WGC5_PANGG</name>
<comment type="caution">
    <text evidence="1">The sequence shown here is derived from an EMBL/GenBank/DDBJ whole genome shotgun (WGS) entry which is preliminary data.</text>
</comment>
<evidence type="ECO:0000313" key="1">
    <source>
        <dbReference type="EMBL" id="MCI4378103.1"/>
    </source>
</evidence>
<dbReference type="Proteomes" id="UP000829447">
    <property type="component" value="Linkage Group LG5"/>
</dbReference>
<accession>A0ACC5WGC5</accession>
<keyword evidence="2" id="KW-1185">Reference proteome</keyword>
<sequence>MVHTLAPVAPSGTRLRLPNLSSAFSFLPSSSVREVSYTLRNNGPSREVNGAHARACGSVRHSPSPSKPLLSIFLPPFQLCSGGFLHTPILDGVAESLLSMKPEIMAEGPRCKRRKQANPRRKNGKERVAFTPQCQL</sequence>
<evidence type="ECO:0000313" key="2">
    <source>
        <dbReference type="Proteomes" id="UP000829447"/>
    </source>
</evidence>
<protein>
    <submittedName>
        <fullName evidence="1">Uncharacterized protein</fullName>
    </submittedName>
</protein>
<dbReference type="EMBL" id="CM040458">
    <property type="protein sequence ID" value="MCI4378103.1"/>
    <property type="molecule type" value="Genomic_DNA"/>
</dbReference>
<reference evidence="1 2" key="1">
    <citation type="journal article" date="2022" name="bioRxiv">
        <title>An ancient truncated duplication of the anti-Mullerian hormone receptor type 2 gene is a potential conserved master sex determinant in the Pangasiidae catfish family.</title>
        <authorList>
            <person name="Wen M."/>
            <person name="Pan Q."/>
            <person name="Jouanno E."/>
            <person name="Montfort J."/>
            <person name="Zahm M."/>
            <person name="Cabau C."/>
            <person name="Klopp C."/>
            <person name="Iampietro C."/>
            <person name="Roques C."/>
            <person name="Bouchez O."/>
            <person name="Castinel A."/>
            <person name="Donnadieu C."/>
            <person name="Parrinello H."/>
            <person name="Poncet C."/>
            <person name="Belmonte E."/>
            <person name="Gautier V."/>
            <person name="Avarre J.-C."/>
            <person name="Dugue R."/>
            <person name="Gustiano R."/>
            <person name="Ha T.T.T."/>
            <person name="Campet M."/>
            <person name="Sriphairoj K."/>
            <person name="Ribolli J."/>
            <person name="de Almeida F.L."/>
            <person name="Desvignes T."/>
            <person name="Postlethwait J.H."/>
            <person name="Bucao C.F."/>
            <person name="Robinson-Rechavi M."/>
            <person name="Bobe J."/>
            <person name="Herpin A."/>
            <person name="Guiguen Y."/>
        </authorList>
    </citation>
    <scope>NUCLEOTIDE SEQUENCE [LARGE SCALE GENOMIC DNA]</scope>
    <source>
        <strain evidence="1">YG-Dec2019</strain>
    </source>
</reference>